<reference evidence="1 2" key="1">
    <citation type="journal article" date="2015" name="PLoS ONE">
        <title>Genome Sequence of Bacillus endophyticus and Analysis of Its Companion Mechanism in the Ketogulonigenium vulgare-Bacillus Strain Consortium.</title>
        <authorList>
            <person name="Jia N."/>
            <person name="Du J."/>
            <person name="Ding M.Z."/>
            <person name="Gao F."/>
            <person name="Yuan Y.J."/>
        </authorList>
    </citation>
    <scope>NUCLEOTIDE SEQUENCE [LARGE SCALE GENOMIC DNA]</scope>
    <source>
        <strain evidence="1 2">Hbe603</strain>
    </source>
</reference>
<dbReference type="OrthoDB" id="2428213at2"/>
<accession>A0A1X7DJI3</accession>
<dbReference type="RefSeq" id="WP_046217636.1">
    <property type="nucleotide sequence ID" value="NZ_CP011974.1"/>
</dbReference>
<evidence type="ECO:0000313" key="1">
    <source>
        <dbReference type="EMBL" id="AKO93370.1"/>
    </source>
</evidence>
<dbReference type="EMBL" id="CP011974">
    <property type="protein sequence ID" value="AKO93370.1"/>
    <property type="molecule type" value="Genomic_DNA"/>
</dbReference>
<dbReference type="KEGG" id="beo:BEH_15605"/>
<proteinExistence type="predicted"/>
<dbReference type="InterPro" id="IPR025441">
    <property type="entry name" value="DUF4181"/>
</dbReference>
<accession>A0A0H4KID4</accession>
<dbReference type="GeneID" id="93700774"/>
<gene>
    <name evidence="1" type="ORF">BEH_15605</name>
</gene>
<dbReference type="Proteomes" id="UP000036202">
    <property type="component" value="Chromosome"/>
</dbReference>
<dbReference type="Pfam" id="PF13789">
    <property type="entry name" value="DUF4181"/>
    <property type="match status" value="1"/>
</dbReference>
<sequence>MYSIESTFGLRFISLLAIVLLLGVSFNIIMRKWLKVERKKLFSYNHVNEKHKKIDWTMRMITIASILLGFIINMSRASTDWFWFLQSWVVLFIFIVVSETVRAVMEKKYAKNLNAYKLTISELLFVLILFFILFKTDFFGLL</sequence>
<name>A0A1X7DJI3_9BACI</name>
<reference evidence="2" key="2">
    <citation type="submission" date="2015-06" db="EMBL/GenBank/DDBJ databases">
        <title>Genome Sequence of Bacillus endophyticus and Analysis of its Companion Mechanism in the Ketogulonigenium vulgare-Bacillus strain Consortium.</title>
        <authorList>
            <person name="Jia N."/>
            <person name="Du J."/>
            <person name="Ding M.-Z."/>
            <person name="Gao F."/>
            <person name="Yuan Y.-J."/>
        </authorList>
    </citation>
    <scope>NUCLEOTIDE SEQUENCE [LARGE SCALE GENOMIC DNA]</scope>
    <source>
        <strain evidence="2">Hbe603</strain>
    </source>
</reference>
<protein>
    <submittedName>
        <fullName evidence="1">Uncharacterized protein</fullName>
    </submittedName>
</protein>
<dbReference type="PATRIC" id="fig|135735.6.peg.3308"/>
<organism evidence="1 2">
    <name type="scientific">Priestia filamentosa</name>
    <dbReference type="NCBI Taxonomy" id="1402861"/>
    <lineage>
        <taxon>Bacteria</taxon>
        <taxon>Bacillati</taxon>
        <taxon>Bacillota</taxon>
        <taxon>Bacilli</taxon>
        <taxon>Bacillales</taxon>
        <taxon>Bacillaceae</taxon>
        <taxon>Priestia</taxon>
    </lineage>
</organism>
<evidence type="ECO:0000313" key="2">
    <source>
        <dbReference type="Proteomes" id="UP000036202"/>
    </source>
</evidence>
<dbReference type="AlphaFoldDB" id="A0A1X7DJI3"/>
<keyword evidence="2" id="KW-1185">Reference proteome</keyword>